<keyword evidence="2" id="KW-1185">Reference proteome</keyword>
<organism evidence="1 2">
    <name type="scientific">Laspinema olomoucense D3b</name>
    <dbReference type="NCBI Taxonomy" id="2953688"/>
    <lineage>
        <taxon>Bacteria</taxon>
        <taxon>Bacillati</taxon>
        <taxon>Cyanobacteriota</taxon>
        <taxon>Cyanophyceae</taxon>
        <taxon>Oscillatoriophycideae</taxon>
        <taxon>Oscillatoriales</taxon>
        <taxon>Laspinemataceae</taxon>
        <taxon>Laspinema</taxon>
        <taxon>Laspinema olomoucense</taxon>
    </lineage>
</organism>
<proteinExistence type="predicted"/>
<dbReference type="EMBL" id="JAMXFA010000036">
    <property type="protein sequence ID" value="MCT7980354.1"/>
    <property type="molecule type" value="Genomic_DNA"/>
</dbReference>
<sequence>MAYQKIALEYKDRHLTRPMLDQIVGAQTRAVPDATELIIRCRSAAKTAYEAVDSYPIKVTIIAREVTPEAL</sequence>
<dbReference type="Proteomes" id="UP001525961">
    <property type="component" value="Unassembled WGS sequence"/>
</dbReference>
<gene>
    <name evidence="1" type="ORF">NG792_21770</name>
</gene>
<dbReference type="RefSeq" id="WP_261201855.1">
    <property type="nucleotide sequence ID" value="NZ_JAMXFA010000036.1"/>
</dbReference>
<name>A0ABT2NER6_9CYAN</name>
<evidence type="ECO:0000313" key="1">
    <source>
        <dbReference type="EMBL" id="MCT7980354.1"/>
    </source>
</evidence>
<evidence type="ECO:0000313" key="2">
    <source>
        <dbReference type="Proteomes" id="UP001525961"/>
    </source>
</evidence>
<accession>A0ABT2NER6</accession>
<reference evidence="1 2" key="1">
    <citation type="journal article" date="2022" name="Front. Microbiol.">
        <title>High genomic differentiation and limited gene flow indicate recent cryptic speciation within the genus Laspinema (cyanobacteria).</title>
        <authorList>
            <person name="Stanojkovic A."/>
            <person name="Skoupy S."/>
            <person name="Skaloud P."/>
            <person name="Dvorak P."/>
        </authorList>
    </citation>
    <scope>NUCLEOTIDE SEQUENCE [LARGE SCALE GENOMIC DNA]</scope>
    <source>
        <strain evidence="1 2">D3b</strain>
    </source>
</reference>
<comment type="caution">
    <text evidence="1">The sequence shown here is derived from an EMBL/GenBank/DDBJ whole genome shotgun (WGS) entry which is preliminary data.</text>
</comment>
<protein>
    <submittedName>
        <fullName evidence="1">Uncharacterized protein</fullName>
    </submittedName>
</protein>